<dbReference type="GO" id="GO:0016162">
    <property type="term" value="F:cellulose 1,4-beta-cellobiosidase activity"/>
    <property type="evidence" value="ECO:0007669"/>
    <property type="project" value="UniProtKB-EC"/>
</dbReference>
<dbReference type="PROSITE" id="PS00562">
    <property type="entry name" value="CBM1_1"/>
    <property type="match status" value="1"/>
</dbReference>
<feature type="signal peptide" evidence="13">
    <location>
        <begin position="1"/>
        <end position="18"/>
    </location>
</feature>
<evidence type="ECO:0000256" key="1">
    <source>
        <dbReference type="ARBA" id="ARBA00001641"/>
    </source>
</evidence>
<dbReference type="GO" id="GO:0005576">
    <property type="term" value="C:extracellular region"/>
    <property type="evidence" value="ECO:0007669"/>
    <property type="project" value="InterPro"/>
</dbReference>
<feature type="region of interest" description="Disordered" evidence="12">
    <location>
        <begin position="363"/>
        <end position="382"/>
    </location>
</feature>
<keyword evidence="5 15" id="KW-0378">Hydrolase</keyword>
<dbReference type="EMBL" id="KF032027">
    <property type="protein sequence ID" value="AGU16948.1"/>
    <property type="molecule type" value="mRNA"/>
</dbReference>
<evidence type="ECO:0000256" key="3">
    <source>
        <dbReference type="ARBA" id="ARBA00012561"/>
    </source>
</evidence>
<gene>
    <name evidence="15" type="primary">cbh1</name>
</gene>
<keyword evidence="11" id="KW-0624">Polysaccharide degradation</keyword>
<keyword evidence="7" id="KW-1015">Disulfide bond</keyword>
<dbReference type="Gene3D" id="2.70.100.10">
    <property type="entry name" value="Glycoside hydrolase, family 7, domain"/>
    <property type="match status" value="2"/>
</dbReference>
<protein>
    <recommendedName>
        <fullName evidence="3">cellulose 1,4-beta-cellobiosidase (non-reducing end)</fullName>
        <ecNumber evidence="3">3.2.1.91</ecNumber>
    </recommendedName>
</protein>
<evidence type="ECO:0000256" key="4">
    <source>
        <dbReference type="ARBA" id="ARBA00022729"/>
    </source>
</evidence>
<evidence type="ECO:0000256" key="2">
    <source>
        <dbReference type="ARBA" id="ARBA00006044"/>
    </source>
</evidence>
<evidence type="ECO:0000256" key="10">
    <source>
        <dbReference type="ARBA" id="ARBA00023295"/>
    </source>
</evidence>
<evidence type="ECO:0000256" key="12">
    <source>
        <dbReference type="SAM" id="MobiDB-lite"/>
    </source>
</evidence>
<dbReference type="Pfam" id="PF00734">
    <property type="entry name" value="CBM_1"/>
    <property type="match status" value="1"/>
</dbReference>
<evidence type="ECO:0000256" key="7">
    <source>
        <dbReference type="ARBA" id="ARBA00023157"/>
    </source>
</evidence>
<evidence type="ECO:0000256" key="13">
    <source>
        <dbReference type="SAM" id="SignalP"/>
    </source>
</evidence>
<comment type="similarity">
    <text evidence="2">Belongs to the glycosyl hydrolase 7 (cellulase C) family.</text>
</comment>
<evidence type="ECO:0000256" key="11">
    <source>
        <dbReference type="ARBA" id="ARBA00023326"/>
    </source>
</evidence>
<evidence type="ECO:0000313" key="15">
    <source>
        <dbReference type="EMBL" id="AGU16948.1"/>
    </source>
</evidence>
<dbReference type="InterPro" id="IPR001722">
    <property type="entry name" value="Glyco_hydro_7"/>
</dbReference>
<evidence type="ECO:0000256" key="9">
    <source>
        <dbReference type="ARBA" id="ARBA00023277"/>
    </source>
</evidence>
<dbReference type="InterPro" id="IPR013320">
    <property type="entry name" value="ConA-like_dom_sf"/>
</dbReference>
<name>T1WHM8_9PLEO</name>
<dbReference type="GO" id="GO:0030245">
    <property type="term" value="P:cellulose catabolic process"/>
    <property type="evidence" value="ECO:0007669"/>
    <property type="project" value="UniProtKB-KW"/>
</dbReference>
<dbReference type="SMART" id="SM00236">
    <property type="entry name" value="fCBD"/>
    <property type="match status" value="1"/>
</dbReference>
<dbReference type="PANTHER" id="PTHR33753:SF2">
    <property type="entry name" value="GLYCOSIDE HYDROLASE FAMILY 7 PROTEIN"/>
    <property type="match status" value="1"/>
</dbReference>
<feature type="chain" id="PRO_5004585580" description="cellulose 1,4-beta-cellobiosidase (non-reducing end)" evidence="13">
    <location>
        <begin position="19"/>
        <end position="419"/>
    </location>
</feature>
<sequence length="419" mass="45015">MCPAAALLSFTLLAVASAPLIAFSLQQVGTGQQRDAPLMAAVDVRRRLQHAFPRLYRPRDQMAMDDQLLYRQTNCYTGNRWDGSQNQLPDYTVTCAHSALCPDTCACACNCKNIGSRLYLTLLNTTSGKALTLKFVTRSGQKEFTFDVDVSNLPCGLNGALYFVGLDGPYNNFAGAKYGTGYCADVERALTFIGLGGANYFSTMEADGGVSEMDIWEANSIALATATHSALAISRRWISGRPTLSPSDGKCHRWTPKQALVIPVPAATTWTADRYTPAHCDPDGCDFNAAVPAAAIPMAVLFYGPAWVHYASTVPSVAWFSSSIGMVLVPARSSQWDDHALPMLWLDSTASAIHVLQRACTTASTSPPETTTTTTTPDVSYSTTTTGEGSCGGIGWTGPTTCASPYTCQKLNDYYSQCL</sequence>
<evidence type="ECO:0000256" key="5">
    <source>
        <dbReference type="ARBA" id="ARBA00022801"/>
    </source>
</evidence>
<keyword evidence="9" id="KW-0119">Carbohydrate metabolism</keyword>
<keyword evidence="8" id="KW-0325">Glycoprotein</keyword>
<dbReference type="PANTHER" id="PTHR33753">
    <property type="entry name" value="1,4-BETA-D-GLUCAN CELLOBIOHYDROLASE B"/>
    <property type="match status" value="1"/>
</dbReference>
<dbReference type="AlphaFoldDB" id="T1WHM8"/>
<dbReference type="GO" id="GO:0030248">
    <property type="term" value="F:cellulose binding"/>
    <property type="evidence" value="ECO:0007669"/>
    <property type="project" value="InterPro"/>
</dbReference>
<dbReference type="Pfam" id="PF00840">
    <property type="entry name" value="Glyco_hydro_7"/>
    <property type="match status" value="1"/>
</dbReference>
<keyword evidence="6" id="KW-0136">Cellulose degradation</keyword>
<keyword evidence="4 13" id="KW-0732">Signal</keyword>
<keyword evidence="10" id="KW-0326">Glycosidase</keyword>
<organism evidence="15">
    <name type="scientific">Alternaria japonica</name>
    <dbReference type="NCBI Taxonomy" id="119919"/>
    <lineage>
        <taxon>Eukaryota</taxon>
        <taxon>Fungi</taxon>
        <taxon>Dikarya</taxon>
        <taxon>Ascomycota</taxon>
        <taxon>Pezizomycotina</taxon>
        <taxon>Dothideomycetes</taxon>
        <taxon>Pleosporomycetidae</taxon>
        <taxon>Pleosporales</taxon>
        <taxon>Pleosporineae</taxon>
        <taxon>Pleosporaceae</taxon>
        <taxon>Alternaria</taxon>
        <taxon>Alternaria sect. Japonicae</taxon>
    </lineage>
</organism>
<dbReference type="EC" id="3.2.1.91" evidence="3"/>
<dbReference type="SUPFAM" id="SSF49899">
    <property type="entry name" value="Concanavalin A-like lectins/glucanases"/>
    <property type="match status" value="1"/>
</dbReference>
<evidence type="ECO:0000259" key="14">
    <source>
        <dbReference type="PROSITE" id="PS51164"/>
    </source>
</evidence>
<feature type="domain" description="CBM1" evidence="14">
    <location>
        <begin position="383"/>
        <end position="419"/>
    </location>
</feature>
<dbReference type="PROSITE" id="PS51164">
    <property type="entry name" value="CBM1_2"/>
    <property type="match status" value="1"/>
</dbReference>
<dbReference type="SUPFAM" id="SSF57180">
    <property type="entry name" value="Cellulose-binding domain"/>
    <property type="match status" value="1"/>
</dbReference>
<proteinExistence type="evidence at transcript level"/>
<reference evidence="15" key="1">
    <citation type="submission" date="2013-05" db="EMBL/GenBank/DDBJ databases">
        <authorList>
            <person name="Sardabi M."/>
            <person name="Mohammadi P."/>
            <person name="Zarrabi M."/>
            <person name="Gharavi S."/>
        </authorList>
    </citation>
    <scope>NUCLEOTIDE SEQUENCE</scope>
    <source>
        <strain evidence="15">MS032221</strain>
    </source>
</reference>
<dbReference type="InterPro" id="IPR035971">
    <property type="entry name" value="CBD_sf"/>
</dbReference>
<evidence type="ECO:0000256" key="8">
    <source>
        <dbReference type="ARBA" id="ARBA00023180"/>
    </source>
</evidence>
<evidence type="ECO:0000256" key="6">
    <source>
        <dbReference type="ARBA" id="ARBA00023001"/>
    </source>
</evidence>
<accession>T1WHM8</accession>
<dbReference type="InterPro" id="IPR000254">
    <property type="entry name" value="CBD"/>
</dbReference>
<dbReference type="InterPro" id="IPR037019">
    <property type="entry name" value="Glyco_hydro_7_sf"/>
</dbReference>
<comment type="catalytic activity">
    <reaction evidence="1">
        <text>Hydrolysis of (1-&gt;4)-beta-D-glucosidic linkages in cellulose and cellotetraose, releasing cellobiose from the non-reducing ends of the chains.</text>
        <dbReference type="EC" id="3.2.1.91"/>
    </reaction>
</comment>